<dbReference type="EMBL" id="CP002786">
    <property type="protein sequence ID" value="AEF39915.1"/>
    <property type="molecule type" value="Genomic_DNA"/>
</dbReference>
<sequence>MFSSFVPETLDRQLRVVRLWRIYADQTNTNRIVFDQNPDGVTVDDPVYKEWAFDGGWHDQACLVPAGFMRPNGPCADTLPIRRSH</sequence>
<gene>
    <name evidence="1" type="ordered locus">AS9A_1463</name>
</gene>
<organism evidence="1 2">
    <name type="scientific">Hoyosella subflava (strain DSM 45089 / JCM 17490 / NBRC 109087 / DQS3-9A1)</name>
    <name type="common">Amycolicicoccus subflavus</name>
    <dbReference type="NCBI Taxonomy" id="443218"/>
    <lineage>
        <taxon>Bacteria</taxon>
        <taxon>Bacillati</taxon>
        <taxon>Actinomycetota</taxon>
        <taxon>Actinomycetes</taxon>
        <taxon>Mycobacteriales</taxon>
        <taxon>Hoyosellaceae</taxon>
        <taxon>Hoyosella</taxon>
    </lineage>
</organism>
<dbReference type="RefSeq" id="WP_013806264.1">
    <property type="nucleotide sequence ID" value="NC_015564.1"/>
</dbReference>
<dbReference type="HOGENOM" id="CLU_2505505_0_0_11"/>
<reference evidence="1 2" key="1">
    <citation type="journal article" date="2011" name="J. Bacteriol.">
        <title>Complete genome sequence of Amycolicicoccus subflavus DQS3-9A1T, an actinomycete isolated from crude oil-polluted soil.</title>
        <authorList>
            <person name="Cai M."/>
            <person name="Chen W.M."/>
            <person name="Nie Y."/>
            <person name="Chi C.Q."/>
            <person name="Wang Y.N."/>
            <person name="Tang Y.Q."/>
            <person name="Li G.Y."/>
            <person name="Wu X.L."/>
        </authorList>
    </citation>
    <scope>NUCLEOTIDE SEQUENCE [LARGE SCALE GENOMIC DNA]</scope>
    <source>
        <strain evidence="2">DSM 45089 / DQS3-9A1</strain>
    </source>
</reference>
<proteinExistence type="predicted"/>
<dbReference type="KEGG" id="asd:AS9A_1463"/>
<evidence type="ECO:0000313" key="1">
    <source>
        <dbReference type="EMBL" id="AEF39915.1"/>
    </source>
</evidence>
<dbReference type="Proteomes" id="UP000009235">
    <property type="component" value="Chromosome"/>
</dbReference>
<name>F6EH78_HOYSD</name>
<protein>
    <submittedName>
        <fullName evidence="1">Uncharacterized protein</fullName>
    </submittedName>
</protein>
<accession>F6EH78</accession>
<dbReference type="AlphaFoldDB" id="F6EH78"/>
<evidence type="ECO:0000313" key="2">
    <source>
        <dbReference type="Proteomes" id="UP000009235"/>
    </source>
</evidence>
<keyword evidence="2" id="KW-1185">Reference proteome</keyword>